<keyword evidence="2" id="KW-0812">Transmembrane</keyword>
<dbReference type="Proteomes" id="UP001609175">
    <property type="component" value="Unassembled WGS sequence"/>
</dbReference>
<evidence type="ECO:0000256" key="2">
    <source>
        <dbReference type="SAM" id="Phobius"/>
    </source>
</evidence>
<keyword evidence="2" id="KW-1133">Transmembrane helix</keyword>
<name>A0ABW7KBH4_9NOCA</name>
<keyword evidence="8" id="KW-1185">Reference proteome</keyword>
<dbReference type="EMBL" id="JBIMSO010000053">
    <property type="protein sequence ID" value="MFH5209327.1"/>
    <property type="molecule type" value="Genomic_DNA"/>
</dbReference>
<dbReference type="Proteomes" id="UP001609176">
    <property type="component" value="Unassembled WGS sequence"/>
</dbReference>
<reference evidence="6 7" key="1">
    <citation type="submission" date="2024-10" db="EMBL/GenBank/DDBJ databases">
        <authorList>
            <person name="Riesco R."/>
        </authorList>
    </citation>
    <scope>NUCLEOTIDE SEQUENCE [LARGE SCALE GENOMIC DNA]</scope>
    <source>
        <strain evidence="5 7">NCIMB 15448</strain>
        <strain evidence="3 6">NCIMB 15449</strain>
        <strain evidence="4 8">NCIMB 15450</strain>
    </source>
</reference>
<evidence type="ECO:0000313" key="6">
    <source>
        <dbReference type="Proteomes" id="UP001609175"/>
    </source>
</evidence>
<feature type="transmembrane region" description="Helical" evidence="2">
    <location>
        <begin position="102"/>
        <end position="131"/>
    </location>
</feature>
<protein>
    <submittedName>
        <fullName evidence="4">DUF4190 domain-containing protein</fullName>
    </submittedName>
</protein>
<dbReference type="RefSeq" id="WP_233529218.1">
    <property type="nucleotide sequence ID" value="NZ_JBIMSN010000106.1"/>
</dbReference>
<dbReference type="EMBL" id="JBIMSN010000106">
    <property type="protein sequence ID" value="MFH5231260.1"/>
    <property type="molecule type" value="Genomic_DNA"/>
</dbReference>
<feature type="transmembrane region" description="Helical" evidence="2">
    <location>
        <begin position="58"/>
        <end position="81"/>
    </location>
</feature>
<evidence type="ECO:0000313" key="8">
    <source>
        <dbReference type="Proteomes" id="UP001609219"/>
    </source>
</evidence>
<feature type="region of interest" description="Disordered" evidence="1">
    <location>
        <begin position="1"/>
        <end position="39"/>
    </location>
</feature>
<proteinExistence type="predicted"/>
<dbReference type="Proteomes" id="UP001609219">
    <property type="component" value="Unassembled WGS sequence"/>
</dbReference>
<evidence type="ECO:0000313" key="5">
    <source>
        <dbReference type="EMBL" id="MFH5240969.1"/>
    </source>
</evidence>
<organism evidence="4 8">
    <name type="scientific">Antrihabitans spumae</name>
    <dbReference type="NCBI Taxonomy" id="3373370"/>
    <lineage>
        <taxon>Bacteria</taxon>
        <taxon>Bacillati</taxon>
        <taxon>Actinomycetota</taxon>
        <taxon>Actinomycetes</taxon>
        <taxon>Mycobacteriales</taxon>
        <taxon>Nocardiaceae</taxon>
        <taxon>Antrihabitans</taxon>
    </lineage>
</organism>
<dbReference type="EMBL" id="JBIMSP010000003">
    <property type="protein sequence ID" value="MFH5240969.1"/>
    <property type="molecule type" value="Genomic_DNA"/>
</dbReference>
<evidence type="ECO:0000256" key="1">
    <source>
        <dbReference type="SAM" id="MobiDB-lite"/>
    </source>
</evidence>
<evidence type="ECO:0000313" key="3">
    <source>
        <dbReference type="EMBL" id="MFH5209327.1"/>
    </source>
</evidence>
<accession>A0ABW7KBH4</accession>
<sequence length="134" mass="13798">MSYPSGDPNKPYDPNFPSGAEPYPSQPYGDQSYGAPGYQAQPYGQGYGIPQDHPQSTVILILGILGIVLCAICAPFAWIMGKKALKEIDASGGAIGGRGQVMAGYIMGIIGTALIAIGLLVAIGIILLAVLSST</sequence>
<gene>
    <name evidence="5" type="ORF">ACHIPV_03610</name>
    <name evidence="3" type="ORF">ACHIPZ_14150</name>
    <name evidence="4" type="ORF">ACHIRB_22220</name>
</gene>
<keyword evidence="2" id="KW-0472">Membrane</keyword>
<evidence type="ECO:0000313" key="7">
    <source>
        <dbReference type="Proteomes" id="UP001609176"/>
    </source>
</evidence>
<evidence type="ECO:0000313" key="4">
    <source>
        <dbReference type="EMBL" id="MFH5231260.1"/>
    </source>
</evidence>
<comment type="caution">
    <text evidence="4">The sequence shown here is derived from an EMBL/GenBank/DDBJ whole genome shotgun (WGS) entry which is preliminary data.</text>
</comment>